<gene>
    <name evidence="1" type="ORF">Scani_78870</name>
</gene>
<sequence>MTTDDFRRDLNAICKAADSGYLLQVVREGSREPLAETDLSHWPDWPAFPADAAHAAGCELVMLGYMIWPDTATSDSLLGWRPLHGQQAWSAKVGTFAQLQAAGI</sequence>
<accession>A0A640SJK5</accession>
<comment type="caution">
    <text evidence="1">The sequence shown here is derived from an EMBL/GenBank/DDBJ whole genome shotgun (WGS) entry which is preliminary data.</text>
</comment>
<evidence type="ECO:0000313" key="2">
    <source>
        <dbReference type="Proteomes" id="UP000435837"/>
    </source>
</evidence>
<dbReference type="Proteomes" id="UP000435837">
    <property type="component" value="Unassembled WGS sequence"/>
</dbReference>
<organism evidence="1 2">
    <name type="scientific">Streptomyces caniferus</name>
    <dbReference type="NCBI Taxonomy" id="285557"/>
    <lineage>
        <taxon>Bacteria</taxon>
        <taxon>Bacillati</taxon>
        <taxon>Actinomycetota</taxon>
        <taxon>Actinomycetes</taxon>
        <taxon>Kitasatosporales</taxon>
        <taxon>Streptomycetaceae</taxon>
        <taxon>Streptomyces</taxon>
    </lineage>
</organism>
<proteinExistence type="predicted"/>
<dbReference type="AlphaFoldDB" id="A0A640SJK5"/>
<dbReference type="EMBL" id="BLIN01000007">
    <property type="protein sequence ID" value="GFE11619.1"/>
    <property type="molecule type" value="Genomic_DNA"/>
</dbReference>
<dbReference type="RefSeq" id="WP_159482642.1">
    <property type="nucleotide sequence ID" value="NZ_BAAATH010000008.1"/>
</dbReference>
<reference evidence="1 2" key="1">
    <citation type="submission" date="2019-12" db="EMBL/GenBank/DDBJ databases">
        <title>Whole genome shotgun sequence of Streptomyces caniferus NBRC 15389.</title>
        <authorList>
            <person name="Ichikawa N."/>
            <person name="Kimura A."/>
            <person name="Kitahashi Y."/>
            <person name="Komaki H."/>
            <person name="Tamura T."/>
        </authorList>
    </citation>
    <scope>NUCLEOTIDE SEQUENCE [LARGE SCALE GENOMIC DNA]</scope>
    <source>
        <strain evidence="1 2">NBRC 15389</strain>
    </source>
</reference>
<protein>
    <submittedName>
        <fullName evidence="1">Uncharacterized protein</fullName>
    </submittedName>
</protein>
<dbReference type="OrthoDB" id="4238064at2"/>
<dbReference type="GeneID" id="301331447"/>
<evidence type="ECO:0000313" key="1">
    <source>
        <dbReference type="EMBL" id="GFE11619.1"/>
    </source>
</evidence>
<name>A0A640SJK5_9ACTN</name>